<accession>A0A9P1G361</accession>
<organism evidence="3">
    <name type="scientific">Cladocopium goreaui</name>
    <dbReference type="NCBI Taxonomy" id="2562237"/>
    <lineage>
        <taxon>Eukaryota</taxon>
        <taxon>Sar</taxon>
        <taxon>Alveolata</taxon>
        <taxon>Dinophyceae</taxon>
        <taxon>Suessiales</taxon>
        <taxon>Symbiodiniaceae</taxon>
        <taxon>Cladocopium</taxon>
    </lineage>
</organism>
<evidence type="ECO:0000313" key="4">
    <source>
        <dbReference type="EMBL" id="CAL1149052.1"/>
    </source>
</evidence>
<dbReference type="NCBIfam" id="TIGR00756">
    <property type="entry name" value="PPR"/>
    <property type="match status" value="1"/>
</dbReference>
<gene>
    <name evidence="3" type="ORF">C1SCF055_LOCUS22208</name>
</gene>
<feature type="repeat" description="PPR" evidence="2">
    <location>
        <begin position="239"/>
        <end position="273"/>
    </location>
</feature>
<dbReference type="InterPro" id="IPR011990">
    <property type="entry name" value="TPR-like_helical_dom_sf"/>
</dbReference>
<dbReference type="InterPro" id="IPR002885">
    <property type="entry name" value="PPR_rpt"/>
</dbReference>
<dbReference type="OrthoDB" id="1911504at2759"/>
<protein>
    <submittedName>
        <fullName evidence="5">Pentatricopeptide repeat-containing protein At4g11690</fullName>
    </submittedName>
</protein>
<dbReference type="PANTHER" id="PTHR47447:SF17">
    <property type="entry name" value="OS12G0638900 PROTEIN"/>
    <property type="match status" value="1"/>
</dbReference>
<evidence type="ECO:0000256" key="2">
    <source>
        <dbReference type="PROSITE-ProRule" id="PRU00708"/>
    </source>
</evidence>
<reference evidence="3" key="1">
    <citation type="submission" date="2022-10" db="EMBL/GenBank/DDBJ databases">
        <authorList>
            <person name="Chen Y."/>
            <person name="Dougan E. K."/>
            <person name="Chan C."/>
            <person name="Rhodes N."/>
            <person name="Thang M."/>
        </authorList>
    </citation>
    <scope>NUCLEOTIDE SEQUENCE</scope>
</reference>
<dbReference type="PANTHER" id="PTHR47447">
    <property type="entry name" value="OS03G0856100 PROTEIN"/>
    <property type="match status" value="1"/>
</dbReference>
<sequence>FHLEFTGGYHRRLSRLPMPSPCDALFLCKVEGHSGRSSVGSGSGFIQPCCHSPARCAAEFQEFRTETGVSWECPNSKRGSHLSGSGYRATERIVQQKVRYGRGYGKHPFLVRTWGEIRRLLKSRPSRQIPGQVARPTKREELLRRELIEGRVPDVEELNRIVQVFAQRARQEVRYPLMIQRKEYAKRAKGWAWEMLLNDMVPSRHTYKLLILAFGATGHHSAARWWIDWQKEAYGKATSRFEMNCLIEAFAKAGRSAEAIRHLREMSNLGLKPDARSFASVIKAWEHIGNRYEMLRWLKLYLRAERMNVTGDLMDPRDAGLPYYAMAESYVKVADAVRTMSLLKAVKDKGVPLTIEAYRLRLDVLLRVRGNRRSVDQIHRALVDFVANWPKTGPIFSQDLYERCCSVLGEERVVGIFAVHTENGGEGLVQQDTPQKDAYQQWQLANLNVAISRSLKHGAISGTSLLVGREDDDDTFVKKRAARGPMEVPDIDQGFRVLKRKAGKQGLPEWMGLRKPIRYGTATTPSSKD</sequence>
<evidence type="ECO:0000313" key="5">
    <source>
        <dbReference type="EMBL" id="CAL4782989.1"/>
    </source>
</evidence>
<dbReference type="EMBL" id="CAMXCT010002106">
    <property type="protein sequence ID" value="CAI3995677.1"/>
    <property type="molecule type" value="Genomic_DNA"/>
</dbReference>
<comment type="caution">
    <text evidence="3">The sequence shown here is derived from an EMBL/GenBank/DDBJ whole genome shotgun (WGS) entry which is preliminary data.</text>
</comment>
<proteinExistence type="predicted"/>
<name>A0A9P1G361_9DINO</name>
<reference evidence="4" key="2">
    <citation type="submission" date="2024-04" db="EMBL/GenBank/DDBJ databases">
        <authorList>
            <person name="Chen Y."/>
            <person name="Shah S."/>
            <person name="Dougan E. K."/>
            <person name="Thang M."/>
            <person name="Chan C."/>
        </authorList>
    </citation>
    <scope>NUCLEOTIDE SEQUENCE [LARGE SCALE GENOMIC DNA]</scope>
</reference>
<dbReference type="Gene3D" id="1.25.40.10">
    <property type="entry name" value="Tetratricopeptide repeat domain"/>
    <property type="match status" value="1"/>
</dbReference>
<keyword evidence="6" id="KW-1185">Reference proteome</keyword>
<dbReference type="PROSITE" id="PS51375">
    <property type="entry name" value="PPR"/>
    <property type="match status" value="1"/>
</dbReference>
<dbReference type="AlphaFoldDB" id="A0A9P1G361"/>
<evidence type="ECO:0000313" key="6">
    <source>
        <dbReference type="Proteomes" id="UP001152797"/>
    </source>
</evidence>
<dbReference type="EMBL" id="CAMXCT020002106">
    <property type="protein sequence ID" value="CAL1149052.1"/>
    <property type="molecule type" value="Genomic_DNA"/>
</dbReference>
<feature type="non-terminal residue" evidence="3">
    <location>
        <position position="1"/>
    </location>
</feature>
<evidence type="ECO:0000313" key="3">
    <source>
        <dbReference type="EMBL" id="CAI3995677.1"/>
    </source>
</evidence>
<dbReference type="EMBL" id="CAMXCT030002106">
    <property type="protein sequence ID" value="CAL4782989.1"/>
    <property type="molecule type" value="Genomic_DNA"/>
</dbReference>
<keyword evidence="1" id="KW-0677">Repeat</keyword>
<evidence type="ECO:0000256" key="1">
    <source>
        <dbReference type="ARBA" id="ARBA00022737"/>
    </source>
</evidence>
<dbReference type="Proteomes" id="UP001152797">
    <property type="component" value="Unassembled WGS sequence"/>
</dbReference>